<dbReference type="Proteomes" id="UP001189813">
    <property type="component" value="Unassembled WGS sequence"/>
</dbReference>
<comment type="caution">
    <text evidence="1">The sequence shown here is derived from an EMBL/GenBank/DDBJ whole genome shotgun (WGS) entry which is preliminary data.</text>
</comment>
<protein>
    <recommendedName>
        <fullName evidence="3">Type II toxin-antitoxin system RelE/ParE family toxin</fullName>
    </recommendedName>
</protein>
<evidence type="ECO:0000313" key="2">
    <source>
        <dbReference type="Proteomes" id="UP001189813"/>
    </source>
</evidence>
<accession>A0ABM9K172</accession>
<name>A0ABM9K172_9RALS</name>
<sequence length="50" mass="5860">MEIKWTRKAVSDVTRLYEFLAQVNKSAVTLHQETVPLRSRESGMMTLHRN</sequence>
<organism evidence="1 2">
    <name type="scientific">Ralstonia psammae</name>
    <dbReference type="NCBI Taxonomy" id="3058598"/>
    <lineage>
        <taxon>Bacteria</taxon>
        <taxon>Pseudomonadati</taxon>
        <taxon>Pseudomonadota</taxon>
        <taxon>Betaproteobacteria</taxon>
        <taxon>Burkholderiales</taxon>
        <taxon>Burkholderiaceae</taxon>
        <taxon>Ralstonia</taxon>
    </lineage>
</organism>
<proteinExistence type="predicted"/>
<gene>
    <name evidence="1" type="ORF">LMG19083_05003</name>
</gene>
<evidence type="ECO:0008006" key="3">
    <source>
        <dbReference type="Google" id="ProtNLM"/>
    </source>
</evidence>
<evidence type="ECO:0000313" key="1">
    <source>
        <dbReference type="EMBL" id="CAJ0809710.1"/>
    </source>
</evidence>
<dbReference type="EMBL" id="CATZBU010000033">
    <property type="protein sequence ID" value="CAJ0809710.1"/>
    <property type="molecule type" value="Genomic_DNA"/>
</dbReference>
<keyword evidence="2" id="KW-1185">Reference proteome</keyword>
<reference evidence="1 2" key="1">
    <citation type="submission" date="2023-07" db="EMBL/GenBank/DDBJ databases">
        <authorList>
            <person name="Peeters C."/>
        </authorList>
    </citation>
    <scope>NUCLEOTIDE SEQUENCE [LARGE SCALE GENOMIC DNA]</scope>
    <source>
        <strain evidence="1 2">LMG 19083</strain>
    </source>
</reference>